<keyword evidence="2" id="KW-1185">Reference proteome</keyword>
<organism evidence="1 2">
    <name type="scientific">Aphis craccivora</name>
    <name type="common">Cowpea aphid</name>
    <dbReference type="NCBI Taxonomy" id="307492"/>
    <lineage>
        <taxon>Eukaryota</taxon>
        <taxon>Metazoa</taxon>
        <taxon>Ecdysozoa</taxon>
        <taxon>Arthropoda</taxon>
        <taxon>Hexapoda</taxon>
        <taxon>Insecta</taxon>
        <taxon>Pterygota</taxon>
        <taxon>Neoptera</taxon>
        <taxon>Paraneoptera</taxon>
        <taxon>Hemiptera</taxon>
        <taxon>Sternorrhyncha</taxon>
        <taxon>Aphidomorpha</taxon>
        <taxon>Aphidoidea</taxon>
        <taxon>Aphididae</taxon>
        <taxon>Aphidini</taxon>
        <taxon>Aphis</taxon>
        <taxon>Aphis</taxon>
    </lineage>
</organism>
<reference evidence="1 2" key="1">
    <citation type="submission" date="2019-08" db="EMBL/GenBank/DDBJ databases">
        <title>Whole genome of Aphis craccivora.</title>
        <authorList>
            <person name="Voronova N.V."/>
            <person name="Shulinski R.S."/>
            <person name="Bandarenka Y.V."/>
            <person name="Zhorov D.G."/>
            <person name="Warner D."/>
        </authorList>
    </citation>
    <scope>NUCLEOTIDE SEQUENCE [LARGE SCALE GENOMIC DNA]</scope>
    <source>
        <strain evidence="1">180601</strain>
        <tissue evidence="1">Whole Body</tissue>
    </source>
</reference>
<evidence type="ECO:0000313" key="2">
    <source>
        <dbReference type="Proteomes" id="UP000478052"/>
    </source>
</evidence>
<dbReference type="Proteomes" id="UP000478052">
    <property type="component" value="Unassembled WGS sequence"/>
</dbReference>
<protein>
    <submittedName>
        <fullName evidence="1">Uncharacterized protein</fullName>
    </submittedName>
</protein>
<gene>
    <name evidence="1" type="ORF">FWK35_00026731</name>
</gene>
<accession>A0A6G0W3W7</accession>
<proteinExistence type="predicted"/>
<dbReference type="EMBL" id="VUJU01009216">
    <property type="protein sequence ID" value="KAF0721357.1"/>
    <property type="molecule type" value="Genomic_DNA"/>
</dbReference>
<sequence length="68" mass="7771">MLDLCKRYPKFAKNLLDFARAFLDFARARKLCKSTNKHAGAIFADAPAHGPISKKNINNYSFEFARFC</sequence>
<name>A0A6G0W3W7_APHCR</name>
<evidence type="ECO:0000313" key="1">
    <source>
        <dbReference type="EMBL" id="KAF0721357.1"/>
    </source>
</evidence>
<comment type="caution">
    <text evidence="1">The sequence shown here is derived from an EMBL/GenBank/DDBJ whole genome shotgun (WGS) entry which is preliminary data.</text>
</comment>
<dbReference type="AlphaFoldDB" id="A0A6G0W3W7"/>